<evidence type="ECO:0000313" key="4">
    <source>
        <dbReference type="Proteomes" id="UP000683925"/>
    </source>
</evidence>
<gene>
    <name evidence="3" type="ORF">POCTA_138.1.T1410059</name>
</gene>
<organism evidence="3 4">
    <name type="scientific">Paramecium octaurelia</name>
    <dbReference type="NCBI Taxonomy" id="43137"/>
    <lineage>
        <taxon>Eukaryota</taxon>
        <taxon>Sar</taxon>
        <taxon>Alveolata</taxon>
        <taxon>Ciliophora</taxon>
        <taxon>Intramacronucleata</taxon>
        <taxon>Oligohymenophorea</taxon>
        <taxon>Peniculida</taxon>
        <taxon>Parameciidae</taxon>
        <taxon>Paramecium</taxon>
    </lineage>
</organism>
<keyword evidence="4" id="KW-1185">Reference proteome</keyword>
<proteinExistence type="predicted"/>
<accession>A0A8S1Y4B1</accession>
<dbReference type="GO" id="GO:0003677">
    <property type="term" value="F:DNA binding"/>
    <property type="evidence" value="ECO:0007669"/>
    <property type="project" value="UniProtKB-UniRule"/>
</dbReference>
<feature type="DNA-binding region" description="HMG box" evidence="1">
    <location>
        <begin position="41"/>
        <end position="101"/>
    </location>
</feature>
<dbReference type="Proteomes" id="UP000683925">
    <property type="component" value="Unassembled WGS sequence"/>
</dbReference>
<protein>
    <recommendedName>
        <fullName evidence="2">HMG box domain-containing protein</fullName>
    </recommendedName>
</protein>
<dbReference type="AlphaFoldDB" id="A0A8S1Y4B1"/>
<name>A0A8S1Y4B1_PAROT</name>
<comment type="caution">
    <text evidence="3">The sequence shown here is derived from an EMBL/GenBank/DDBJ whole genome shotgun (WGS) entry which is preliminary data.</text>
</comment>
<keyword evidence="1" id="KW-0238">DNA-binding</keyword>
<evidence type="ECO:0000259" key="2">
    <source>
        <dbReference type="PROSITE" id="PS50118"/>
    </source>
</evidence>
<sequence>MNQTKHFQDCENTMKDWQLWAENQQILNPEELPPLHFTPKDQKNKSAFKLFKLDHIVEVKKQHPEYGFKERLETLKHMWRNLSKDEKSVYVQKSKTIKILN</sequence>
<dbReference type="OMA" id="KHFQDCE"/>
<dbReference type="PROSITE" id="PS50118">
    <property type="entry name" value="HMG_BOX_2"/>
    <property type="match status" value="1"/>
</dbReference>
<keyword evidence="1" id="KW-0539">Nucleus</keyword>
<dbReference type="InterPro" id="IPR009071">
    <property type="entry name" value="HMG_box_dom"/>
</dbReference>
<evidence type="ECO:0000256" key="1">
    <source>
        <dbReference type="PROSITE-ProRule" id="PRU00267"/>
    </source>
</evidence>
<dbReference type="Pfam" id="PF09011">
    <property type="entry name" value="HMG_box_2"/>
    <property type="match status" value="1"/>
</dbReference>
<reference evidence="3" key="1">
    <citation type="submission" date="2021-01" db="EMBL/GenBank/DDBJ databases">
        <authorList>
            <consortium name="Genoscope - CEA"/>
            <person name="William W."/>
        </authorList>
    </citation>
    <scope>NUCLEOTIDE SEQUENCE</scope>
</reference>
<dbReference type="OrthoDB" id="1919336at2759"/>
<feature type="domain" description="HMG box" evidence="2">
    <location>
        <begin position="41"/>
        <end position="101"/>
    </location>
</feature>
<evidence type="ECO:0000313" key="3">
    <source>
        <dbReference type="EMBL" id="CAD8207498.1"/>
    </source>
</evidence>
<dbReference type="EMBL" id="CAJJDP010000142">
    <property type="protein sequence ID" value="CAD8207498.1"/>
    <property type="molecule type" value="Genomic_DNA"/>
</dbReference>
<dbReference type="CDD" id="cd00084">
    <property type="entry name" value="HMG-box_SF"/>
    <property type="match status" value="1"/>
</dbReference>
<dbReference type="GO" id="GO:0005634">
    <property type="term" value="C:nucleus"/>
    <property type="evidence" value="ECO:0007669"/>
    <property type="project" value="UniProtKB-UniRule"/>
</dbReference>